<dbReference type="Proteomes" id="UP000248925">
    <property type="component" value="Unassembled WGS sequence"/>
</dbReference>
<evidence type="ECO:0000259" key="2">
    <source>
        <dbReference type="Pfam" id="PF01569"/>
    </source>
</evidence>
<gene>
    <name evidence="3" type="ORF">CPY51_01580</name>
</gene>
<dbReference type="Pfam" id="PF01569">
    <property type="entry name" value="PAP2"/>
    <property type="match status" value="1"/>
</dbReference>
<keyword evidence="1" id="KW-0472">Membrane</keyword>
<dbReference type="RefSeq" id="WP_111158620.1">
    <property type="nucleotide sequence ID" value="NZ_PCDP01000001.1"/>
</dbReference>
<organism evidence="3 4">
    <name type="scientific">Rhizobium tubonense</name>
    <dbReference type="NCBI Taxonomy" id="484088"/>
    <lineage>
        <taxon>Bacteria</taxon>
        <taxon>Pseudomonadati</taxon>
        <taxon>Pseudomonadota</taxon>
        <taxon>Alphaproteobacteria</taxon>
        <taxon>Hyphomicrobiales</taxon>
        <taxon>Rhizobiaceae</taxon>
        <taxon>Rhizobium/Agrobacterium group</taxon>
        <taxon>Rhizobium</taxon>
    </lineage>
</organism>
<evidence type="ECO:0000313" key="3">
    <source>
        <dbReference type="EMBL" id="PZM17293.1"/>
    </source>
</evidence>
<name>A0A2W4F6W9_9HYPH</name>
<dbReference type="OrthoDB" id="9813524at2"/>
<feature type="domain" description="Phosphatidic acid phosphatase type 2/haloperoxidase" evidence="2">
    <location>
        <begin position="127"/>
        <end position="250"/>
    </location>
</feature>
<evidence type="ECO:0000256" key="1">
    <source>
        <dbReference type="SAM" id="Phobius"/>
    </source>
</evidence>
<keyword evidence="4" id="KW-1185">Reference proteome</keyword>
<evidence type="ECO:0000313" key="4">
    <source>
        <dbReference type="Proteomes" id="UP000248925"/>
    </source>
</evidence>
<comment type="caution">
    <text evidence="3">The sequence shown here is derived from an EMBL/GenBank/DDBJ whole genome shotgun (WGS) entry which is preliminary data.</text>
</comment>
<keyword evidence="1" id="KW-1133">Transmembrane helix</keyword>
<dbReference type="InterPro" id="IPR036938">
    <property type="entry name" value="PAP2/HPO_sf"/>
</dbReference>
<feature type="transmembrane region" description="Helical" evidence="1">
    <location>
        <begin position="230"/>
        <end position="248"/>
    </location>
</feature>
<feature type="transmembrane region" description="Helical" evidence="1">
    <location>
        <begin position="124"/>
        <end position="141"/>
    </location>
</feature>
<dbReference type="SUPFAM" id="SSF48317">
    <property type="entry name" value="Acid phosphatase/Vanadium-dependent haloperoxidase"/>
    <property type="match status" value="1"/>
</dbReference>
<reference evidence="3 4" key="1">
    <citation type="journal article" date="2018" name="Sci. Rep.">
        <title>Rhizobium tumorigenes sp. nov., a novel plant tumorigenic bacterium isolated from cane gall tumors on thornless blackberry.</title>
        <authorList>
            <person name="Kuzmanovi N."/>
            <person name="Smalla K."/>
            <person name="Gronow S."/>
            <person name="PuBawska J."/>
        </authorList>
    </citation>
    <scope>NUCLEOTIDE SEQUENCE [LARGE SCALE GENOMIC DNA]</scope>
    <source>
        <strain evidence="3 4">CCBAU 85046</strain>
    </source>
</reference>
<feature type="transmembrane region" description="Helical" evidence="1">
    <location>
        <begin position="87"/>
        <end position="104"/>
    </location>
</feature>
<dbReference type="Gene3D" id="1.20.144.10">
    <property type="entry name" value="Phosphatidic acid phosphatase type 2/haloperoxidase"/>
    <property type="match status" value="1"/>
</dbReference>
<dbReference type="EMBL" id="PCDP01000001">
    <property type="protein sequence ID" value="PZM17293.1"/>
    <property type="molecule type" value="Genomic_DNA"/>
</dbReference>
<sequence length="259" mass="28082">MIIDFDADGRGTSRTLLRPRTAGDVFVILFCLWWLLLAVFSAFPQIDLAVARMFFQQQQCTTLAATPKICGYFPYGDDPYLRALREALFLLPYVVAGAICWILFNCLQHHGATYKAATARNLKVALGSLIVGPIVLVNFGLKTFSGRPRPRQTDLFGGMLDFVHAGSFAGKCVTNCSFISGEAASAGWLFCLIFIIPQPARSALALPIVAVSILTPALRVAFGGHYLSDAVLGWLSSLVVCAGLFALSQTTHSEKISKV</sequence>
<dbReference type="AlphaFoldDB" id="A0A2W4F6W9"/>
<dbReference type="InterPro" id="IPR000326">
    <property type="entry name" value="PAP2/HPO"/>
</dbReference>
<accession>A0A2W4F6W9</accession>
<proteinExistence type="predicted"/>
<protein>
    <submittedName>
        <fullName evidence="3">Phosphatase</fullName>
    </submittedName>
</protein>
<keyword evidence="1" id="KW-0812">Transmembrane</keyword>
<feature type="transmembrane region" description="Helical" evidence="1">
    <location>
        <begin position="25"/>
        <end position="43"/>
    </location>
</feature>
<feature type="transmembrane region" description="Helical" evidence="1">
    <location>
        <begin position="203"/>
        <end position="224"/>
    </location>
</feature>